<gene>
    <name evidence="1" type="ORF">GCM10023116_10600</name>
</gene>
<accession>A0ABP8UYV0</accession>
<organism evidence="1 2">
    <name type="scientific">Kistimonas scapharcae</name>
    <dbReference type="NCBI Taxonomy" id="1036133"/>
    <lineage>
        <taxon>Bacteria</taxon>
        <taxon>Pseudomonadati</taxon>
        <taxon>Pseudomonadota</taxon>
        <taxon>Gammaproteobacteria</taxon>
        <taxon>Oceanospirillales</taxon>
        <taxon>Endozoicomonadaceae</taxon>
        <taxon>Kistimonas</taxon>
    </lineage>
</organism>
<sequence length="123" mass="13959">MTLASLTDASVIFYSVNFINGIDVSDIEIRLKRSMRALLDSQSPKHKRLAKGIKAYNKLDLNSITAEVRSLIESTMASSNDILGKYDIETFDDYRKISNSDLNFMIETHIKLCNDIKSELQHT</sequence>
<name>A0ABP8UYV0_9GAMM</name>
<keyword evidence="2" id="KW-1185">Reference proteome</keyword>
<dbReference type="Proteomes" id="UP001500604">
    <property type="component" value="Unassembled WGS sequence"/>
</dbReference>
<proteinExistence type="predicted"/>
<evidence type="ECO:0000313" key="1">
    <source>
        <dbReference type="EMBL" id="GAA4648787.1"/>
    </source>
</evidence>
<evidence type="ECO:0000313" key="2">
    <source>
        <dbReference type="Proteomes" id="UP001500604"/>
    </source>
</evidence>
<reference evidence="2" key="1">
    <citation type="journal article" date="2019" name="Int. J. Syst. Evol. Microbiol.">
        <title>The Global Catalogue of Microorganisms (GCM) 10K type strain sequencing project: providing services to taxonomists for standard genome sequencing and annotation.</title>
        <authorList>
            <consortium name="The Broad Institute Genomics Platform"/>
            <consortium name="The Broad Institute Genome Sequencing Center for Infectious Disease"/>
            <person name="Wu L."/>
            <person name="Ma J."/>
        </authorList>
    </citation>
    <scope>NUCLEOTIDE SEQUENCE [LARGE SCALE GENOMIC DNA]</scope>
    <source>
        <strain evidence="2">JCM 17805</strain>
    </source>
</reference>
<comment type="caution">
    <text evidence="1">The sequence shown here is derived from an EMBL/GenBank/DDBJ whole genome shotgun (WGS) entry which is preliminary data.</text>
</comment>
<dbReference type="EMBL" id="BAABFL010000106">
    <property type="protein sequence ID" value="GAA4648787.1"/>
    <property type="molecule type" value="Genomic_DNA"/>
</dbReference>
<protein>
    <submittedName>
        <fullName evidence="1">Uncharacterized protein</fullName>
    </submittedName>
</protein>